<comment type="similarity">
    <text evidence="3 7">Belongs to the glycosyltransferase 10 family.</text>
</comment>
<reference evidence="10" key="1">
    <citation type="submission" date="2015-06" db="EMBL/GenBank/DDBJ databases">
        <authorList>
            <person name="Hoefler B.C."/>
            <person name="Straight P.D."/>
        </authorList>
    </citation>
    <scope>NUCLEOTIDE SEQUENCE</scope>
</reference>
<dbReference type="SUPFAM" id="SSF53756">
    <property type="entry name" value="UDP-Glycosyltransferase/glycogen phosphorylase"/>
    <property type="match status" value="1"/>
</dbReference>
<gene>
    <name evidence="10" type="primary">FucTC_7</name>
    <name evidence="10" type="ORF">c0_g1_i1</name>
</gene>
<keyword evidence="7" id="KW-1133">Transmembrane helix</keyword>
<proteinExistence type="inferred from homology"/>
<evidence type="ECO:0000256" key="8">
    <source>
        <dbReference type="SAM" id="MobiDB-lite"/>
    </source>
</evidence>
<evidence type="ECO:0000259" key="9">
    <source>
        <dbReference type="Pfam" id="PF00852"/>
    </source>
</evidence>
<dbReference type="GO" id="GO:0008417">
    <property type="term" value="F:fucosyltransferase activity"/>
    <property type="evidence" value="ECO:0007669"/>
    <property type="project" value="InterPro"/>
</dbReference>
<keyword evidence="7" id="KW-0472">Membrane</keyword>
<evidence type="ECO:0000256" key="1">
    <source>
        <dbReference type="ARBA" id="ARBA00004323"/>
    </source>
</evidence>
<feature type="transmembrane region" description="Helical" evidence="7">
    <location>
        <begin position="51"/>
        <end position="71"/>
    </location>
</feature>
<protein>
    <recommendedName>
        <fullName evidence="7">Fucosyltransferase</fullName>
        <ecNumber evidence="7">2.4.1.-</ecNumber>
    </recommendedName>
</protein>
<comment type="subcellular location">
    <subcellularLocation>
        <location evidence="1">Golgi apparatus membrane</location>
        <topology evidence="1">Single-pass type II membrane protein</topology>
    </subcellularLocation>
    <subcellularLocation>
        <location evidence="7">Golgi apparatus</location>
        <location evidence="7">Golgi stack membrane</location>
        <topology evidence="7">Single-pass type II membrane protein</topology>
    </subcellularLocation>
</comment>
<sequence length="447" mass="51706">MSDAESESGYTDHSKSPILGRQQLPAKRKVRVRKRGRRKNKFQGTNRRRKYVCLVIAALATIFLLAVFISISGDNNNTNNYRTNLRREAAESTAFPRRKTKSIALLNFQRDQVPTFVNLRNNCSVTLWDAAQLEHSRSYDAIVINSTLDDILSGRELINVDTTDSLIIFSSDKPLQYSNGGNISLANSHLRIYDKIFSYSLKSDFIHQPFKIVRTNDSKIMSPNLQPEWDAPQANFTSQRLRNFRYERVLDSSPLALTILNGPCHLARNELIERITQNMDVHTYGECGQYSCGEDLCKFIPHSRGNKTYKFFLAFEEELCEDYVGENFFKALGFSLLPVVFGGANYTRFVPPNSYINARDFASIRELADYLLYLDQNPEEHIKYFTWQEKYYLQETPYDLWDICEYLQNADKVKLEIDALRATNTTIAGWINENRCRPYELPETWTT</sequence>
<evidence type="ECO:0000256" key="7">
    <source>
        <dbReference type="RuleBase" id="RU003832"/>
    </source>
</evidence>
<accession>A0A0K8UTY8</accession>
<feature type="region of interest" description="Disordered" evidence="8">
    <location>
        <begin position="1"/>
        <end position="42"/>
    </location>
</feature>
<dbReference type="EMBL" id="GDHF01022155">
    <property type="protein sequence ID" value="JAI30159.1"/>
    <property type="molecule type" value="Transcribed_RNA"/>
</dbReference>
<dbReference type="GO" id="GO:0000139">
    <property type="term" value="C:Golgi membrane"/>
    <property type="evidence" value="ECO:0007669"/>
    <property type="project" value="UniProtKB-SubCell"/>
</dbReference>
<dbReference type="Gene3D" id="3.40.50.11660">
    <property type="entry name" value="Glycosyl transferase family 10, C-terminal domain"/>
    <property type="match status" value="1"/>
</dbReference>
<feature type="compositionally biased region" description="Basic residues" evidence="8">
    <location>
        <begin position="26"/>
        <end position="42"/>
    </location>
</feature>
<dbReference type="GO" id="GO:0032580">
    <property type="term" value="C:Golgi cisterna membrane"/>
    <property type="evidence" value="ECO:0007669"/>
    <property type="project" value="UniProtKB-SubCell"/>
</dbReference>
<feature type="domain" description="Fucosyltransferase C-terminal" evidence="9">
    <location>
        <begin position="266"/>
        <end position="412"/>
    </location>
</feature>
<evidence type="ECO:0000313" key="10">
    <source>
        <dbReference type="EMBL" id="JAI30159.1"/>
    </source>
</evidence>
<name>A0A0K8UTY8_BACLA</name>
<dbReference type="Pfam" id="PF00852">
    <property type="entry name" value="Glyco_transf_10"/>
    <property type="match status" value="1"/>
</dbReference>
<evidence type="ECO:0000256" key="4">
    <source>
        <dbReference type="ARBA" id="ARBA00022676"/>
    </source>
</evidence>
<dbReference type="OrthoDB" id="427096at2759"/>
<keyword evidence="6 7" id="KW-0333">Golgi apparatus</keyword>
<evidence type="ECO:0000256" key="2">
    <source>
        <dbReference type="ARBA" id="ARBA00004922"/>
    </source>
</evidence>
<dbReference type="PANTHER" id="PTHR48438:SF1">
    <property type="entry name" value="ALPHA-(1,3)-FUCOSYLTRANSFERASE C-RELATED"/>
    <property type="match status" value="1"/>
</dbReference>
<comment type="pathway">
    <text evidence="2">Protein modification; protein glycosylation.</text>
</comment>
<evidence type="ECO:0000256" key="3">
    <source>
        <dbReference type="ARBA" id="ARBA00008919"/>
    </source>
</evidence>
<dbReference type="AlphaFoldDB" id="A0A0K8UTY8"/>
<evidence type="ECO:0000256" key="5">
    <source>
        <dbReference type="ARBA" id="ARBA00022679"/>
    </source>
</evidence>
<dbReference type="EC" id="2.4.1.-" evidence="7"/>
<keyword evidence="7" id="KW-0812">Transmembrane</keyword>
<evidence type="ECO:0000256" key="6">
    <source>
        <dbReference type="ARBA" id="ARBA00023034"/>
    </source>
</evidence>
<keyword evidence="5 7" id="KW-0808">Transferase</keyword>
<keyword evidence="4 7" id="KW-0328">Glycosyltransferase</keyword>
<organism evidence="10">
    <name type="scientific">Bactrocera latifrons</name>
    <name type="common">Malaysian fruit fly</name>
    <name type="synonym">Chaetodacus latifrons</name>
    <dbReference type="NCBI Taxonomy" id="174628"/>
    <lineage>
        <taxon>Eukaryota</taxon>
        <taxon>Metazoa</taxon>
        <taxon>Ecdysozoa</taxon>
        <taxon>Arthropoda</taxon>
        <taxon>Hexapoda</taxon>
        <taxon>Insecta</taxon>
        <taxon>Pterygota</taxon>
        <taxon>Neoptera</taxon>
        <taxon>Endopterygota</taxon>
        <taxon>Diptera</taxon>
        <taxon>Brachycera</taxon>
        <taxon>Muscomorpha</taxon>
        <taxon>Tephritoidea</taxon>
        <taxon>Tephritidae</taxon>
        <taxon>Bactrocera</taxon>
        <taxon>Bactrocera</taxon>
    </lineage>
</organism>
<dbReference type="UniPathway" id="UPA00378"/>
<dbReference type="InterPro" id="IPR038577">
    <property type="entry name" value="GT10-like_C_sf"/>
</dbReference>
<dbReference type="PANTHER" id="PTHR48438">
    <property type="entry name" value="ALPHA-(1,3)-FUCOSYLTRANSFERASE C-RELATED"/>
    <property type="match status" value="1"/>
</dbReference>
<dbReference type="InterPro" id="IPR001503">
    <property type="entry name" value="Glyco_trans_10"/>
</dbReference>
<dbReference type="InterPro" id="IPR055270">
    <property type="entry name" value="Glyco_tran_10_C"/>
</dbReference>